<evidence type="ECO:0000256" key="3">
    <source>
        <dbReference type="ARBA" id="ARBA00022525"/>
    </source>
</evidence>
<evidence type="ECO:0000256" key="6">
    <source>
        <dbReference type="SAM" id="MobiDB-lite"/>
    </source>
</evidence>
<evidence type="ECO:0000256" key="4">
    <source>
        <dbReference type="ARBA" id="ARBA00022729"/>
    </source>
</evidence>
<comment type="caution">
    <text evidence="8">The sequence shown here is derived from an EMBL/GenBank/DDBJ whole genome shotgun (WGS) entry which is preliminary data.</text>
</comment>
<comment type="subcellular location">
    <subcellularLocation>
        <location evidence="1">Secreted</location>
    </subcellularLocation>
</comment>
<evidence type="ECO:0000256" key="7">
    <source>
        <dbReference type="SAM" id="SignalP"/>
    </source>
</evidence>
<reference evidence="8" key="1">
    <citation type="journal article" date="2023" name="Plant Biotechnol. J.">
        <title>Chromosome-level wild Hevea brasiliensis genome provides new tools for genomic-assisted breeding and valuable loci to elevate rubber yield.</title>
        <authorList>
            <person name="Cheng H."/>
            <person name="Song X."/>
            <person name="Hu Y."/>
            <person name="Wu T."/>
            <person name="Yang Q."/>
            <person name="An Z."/>
            <person name="Feng S."/>
            <person name="Deng Z."/>
            <person name="Wu W."/>
            <person name="Zeng X."/>
            <person name="Tu M."/>
            <person name="Wang X."/>
            <person name="Huang H."/>
        </authorList>
    </citation>
    <scope>NUCLEOTIDE SEQUENCE</scope>
    <source>
        <strain evidence="8">MT/VB/25A 57/8</strain>
    </source>
</reference>
<feature type="signal peptide" evidence="7">
    <location>
        <begin position="1"/>
        <end position="27"/>
    </location>
</feature>
<keyword evidence="4 7" id="KW-0732">Signal</keyword>
<feature type="chain" id="PRO_5047132044" evidence="7">
    <location>
        <begin position="28"/>
        <end position="94"/>
    </location>
</feature>
<feature type="region of interest" description="Disordered" evidence="6">
    <location>
        <begin position="72"/>
        <end position="94"/>
    </location>
</feature>
<name>A0ABQ9MG41_HEVBR</name>
<evidence type="ECO:0000256" key="1">
    <source>
        <dbReference type="ARBA" id="ARBA00004613"/>
    </source>
</evidence>
<evidence type="ECO:0000313" key="8">
    <source>
        <dbReference type="EMBL" id="KAJ9177879.1"/>
    </source>
</evidence>
<keyword evidence="5" id="KW-0221">Differentiation</keyword>
<dbReference type="Proteomes" id="UP001174677">
    <property type="component" value="Chromosome 6"/>
</dbReference>
<gene>
    <name evidence="8" type="ORF">P3X46_009810</name>
</gene>
<dbReference type="PANTHER" id="PTHR36349">
    <property type="entry name" value="PROTEIN CLAVATA 3"/>
    <property type="match status" value="1"/>
</dbReference>
<evidence type="ECO:0000256" key="2">
    <source>
        <dbReference type="ARBA" id="ARBA00005416"/>
    </source>
</evidence>
<comment type="similarity">
    <text evidence="2">Belongs to the CLV3/ESR signal peptide family.</text>
</comment>
<proteinExistence type="inferred from homology"/>
<keyword evidence="9" id="KW-1185">Reference proteome</keyword>
<accession>A0ABQ9MG41</accession>
<dbReference type="InterPro" id="IPR044962">
    <property type="entry name" value="CLV3/ESR"/>
</dbReference>
<evidence type="ECO:0000256" key="5">
    <source>
        <dbReference type="ARBA" id="ARBA00022782"/>
    </source>
</evidence>
<dbReference type="PANTHER" id="PTHR36349:SF2">
    <property type="entry name" value="PROTEIN CLAVATA 3"/>
    <property type="match status" value="1"/>
</dbReference>
<evidence type="ECO:0000313" key="9">
    <source>
        <dbReference type="Proteomes" id="UP001174677"/>
    </source>
</evidence>
<sequence>MAFKTKFYALMFTLLVVAMEQASGCHAGQRSFYPRPTSPLHIQSRKILFVSKGGMHEPNTVSGKKLVIGELRTVPSGPDPLHHNGGTPKKPRTP</sequence>
<keyword evidence="3" id="KW-0964">Secreted</keyword>
<organism evidence="8 9">
    <name type="scientific">Hevea brasiliensis</name>
    <name type="common">Para rubber tree</name>
    <name type="synonym">Siphonia brasiliensis</name>
    <dbReference type="NCBI Taxonomy" id="3981"/>
    <lineage>
        <taxon>Eukaryota</taxon>
        <taxon>Viridiplantae</taxon>
        <taxon>Streptophyta</taxon>
        <taxon>Embryophyta</taxon>
        <taxon>Tracheophyta</taxon>
        <taxon>Spermatophyta</taxon>
        <taxon>Magnoliopsida</taxon>
        <taxon>eudicotyledons</taxon>
        <taxon>Gunneridae</taxon>
        <taxon>Pentapetalae</taxon>
        <taxon>rosids</taxon>
        <taxon>fabids</taxon>
        <taxon>Malpighiales</taxon>
        <taxon>Euphorbiaceae</taxon>
        <taxon>Crotonoideae</taxon>
        <taxon>Micrandreae</taxon>
        <taxon>Hevea</taxon>
    </lineage>
</organism>
<protein>
    <submittedName>
        <fullName evidence="8">Uncharacterized protein</fullName>
    </submittedName>
</protein>
<dbReference type="EMBL" id="JARPOI010000006">
    <property type="protein sequence ID" value="KAJ9177879.1"/>
    <property type="molecule type" value="Genomic_DNA"/>
</dbReference>